<keyword evidence="7" id="KW-1185">Reference proteome</keyword>
<dbReference type="PROSITE" id="PS50110">
    <property type="entry name" value="RESPONSE_REGULATORY"/>
    <property type="match status" value="1"/>
</dbReference>
<evidence type="ECO:0000256" key="2">
    <source>
        <dbReference type="PROSITE-ProRule" id="PRU00169"/>
    </source>
</evidence>
<dbReference type="SMART" id="SM00448">
    <property type="entry name" value="REC"/>
    <property type="match status" value="1"/>
</dbReference>
<dbReference type="OrthoDB" id="9802426at2"/>
<evidence type="ECO:0000259" key="4">
    <source>
        <dbReference type="PROSITE" id="PS50110"/>
    </source>
</evidence>
<name>A0A1R3VM87_9GAMM</name>
<dbReference type="InterPro" id="IPR001789">
    <property type="entry name" value="Sig_transdc_resp-reg_receiver"/>
</dbReference>
<evidence type="ECO:0000313" key="7">
    <source>
        <dbReference type="Proteomes" id="UP000223759"/>
    </source>
</evidence>
<dbReference type="GO" id="GO:0000976">
    <property type="term" value="F:transcription cis-regulatory region binding"/>
    <property type="evidence" value="ECO:0007669"/>
    <property type="project" value="TreeGrafter"/>
</dbReference>
<gene>
    <name evidence="6" type="ORF">SAMN05216526_0151</name>
</gene>
<dbReference type="Proteomes" id="UP000223759">
    <property type="component" value="Unassembled WGS sequence"/>
</dbReference>
<keyword evidence="2" id="KW-0597">Phosphoprotein</keyword>
<dbReference type="GO" id="GO:0000156">
    <property type="term" value="F:phosphorelay response regulator activity"/>
    <property type="evidence" value="ECO:0007669"/>
    <property type="project" value="TreeGrafter"/>
</dbReference>
<dbReference type="Gene3D" id="1.10.10.10">
    <property type="entry name" value="Winged helix-like DNA-binding domain superfamily/Winged helix DNA-binding domain"/>
    <property type="match status" value="1"/>
</dbReference>
<evidence type="ECO:0000313" key="6">
    <source>
        <dbReference type="EMBL" id="SIT65701.1"/>
    </source>
</evidence>
<dbReference type="Gene3D" id="6.10.250.690">
    <property type="match status" value="1"/>
</dbReference>
<dbReference type="Pfam" id="PF00486">
    <property type="entry name" value="Trans_reg_C"/>
    <property type="match status" value="1"/>
</dbReference>
<feature type="domain" description="Response regulatory" evidence="4">
    <location>
        <begin position="4"/>
        <end position="115"/>
    </location>
</feature>
<dbReference type="GO" id="GO:0005829">
    <property type="term" value="C:cytosol"/>
    <property type="evidence" value="ECO:0007669"/>
    <property type="project" value="TreeGrafter"/>
</dbReference>
<dbReference type="Pfam" id="PF00072">
    <property type="entry name" value="Response_reg"/>
    <property type="match status" value="1"/>
</dbReference>
<dbReference type="STRING" id="233100.SAMN05216526_0151"/>
<dbReference type="GO" id="GO:0006355">
    <property type="term" value="P:regulation of DNA-templated transcription"/>
    <property type="evidence" value="ECO:0007669"/>
    <property type="project" value="InterPro"/>
</dbReference>
<dbReference type="InterPro" id="IPR011006">
    <property type="entry name" value="CheY-like_superfamily"/>
</dbReference>
<keyword evidence="1 3" id="KW-0238">DNA-binding</keyword>
<evidence type="ECO:0000256" key="3">
    <source>
        <dbReference type="PROSITE-ProRule" id="PRU01091"/>
    </source>
</evidence>
<dbReference type="AlphaFoldDB" id="A0A1R3VM87"/>
<evidence type="ECO:0000256" key="1">
    <source>
        <dbReference type="ARBA" id="ARBA00023125"/>
    </source>
</evidence>
<dbReference type="SUPFAM" id="SSF46894">
    <property type="entry name" value="C-terminal effector domain of the bipartite response regulators"/>
    <property type="match status" value="1"/>
</dbReference>
<proteinExistence type="predicted"/>
<sequence>MSLSVLVVEDEDELREEMVGYLGLQGYEVTGARNAAGFRSFMADHGCDLVVLDIGLPDADGLGLISEIPSECGVVLATGFGDSKSRLAGREAGADDYVVKPFTLPELAATVRNLLSRLNKLELPPWQYDALQWILTHPRGEKVKLTHLEAVIFVTLTDQSGAPVPREALCLAIGENPEIYDYRRLETLIRRLRAKAESAFNEKLPLTTVHGVGYAFTAPCKIAGASVGKP</sequence>
<feature type="DNA-binding region" description="OmpR/PhoB-type" evidence="3">
    <location>
        <begin position="118"/>
        <end position="218"/>
    </location>
</feature>
<dbReference type="SUPFAM" id="SSF52172">
    <property type="entry name" value="CheY-like"/>
    <property type="match status" value="1"/>
</dbReference>
<dbReference type="InterPro" id="IPR036388">
    <property type="entry name" value="WH-like_DNA-bd_sf"/>
</dbReference>
<reference evidence="6 7" key="1">
    <citation type="submission" date="2017-01" db="EMBL/GenBank/DDBJ databases">
        <authorList>
            <person name="Mah S.A."/>
            <person name="Swanson W.J."/>
            <person name="Moy G.W."/>
            <person name="Vacquier V.D."/>
        </authorList>
    </citation>
    <scope>NUCLEOTIDE SEQUENCE [LARGE SCALE GENOMIC DNA]</scope>
    <source>
        <strain evidence="6 7">M9</strain>
    </source>
</reference>
<dbReference type="PANTHER" id="PTHR48111:SF58">
    <property type="entry name" value="TORCAD OPERON TRANSCRIPTIONAL REGULATORY PROTEIN TORR"/>
    <property type="match status" value="1"/>
</dbReference>
<dbReference type="PANTHER" id="PTHR48111">
    <property type="entry name" value="REGULATOR OF RPOS"/>
    <property type="match status" value="1"/>
</dbReference>
<dbReference type="EMBL" id="FTPK01000001">
    <property type="protein sequence ID" value="SIT65701.1"/>
    <property type="molecule type" value="Genomic_DNA"/>
</dbReference>
<accession>A0A1R3VM87</accession>
<organism evidence="6 7">
    <name type="scientific">Ectothiorhodosinus mongolicus</name>
    <dbReference type="NCBI Taxonomy" id="233100"/>
    <lineage>
        <taxon>Bacteria</taxon>
        <taxon>Pseudomonadati</taxon>
        <taxon>Pseudomonadota</taxon>
        <taxon>Gammaproteobacteria</taxon>
        <taxon>Chromatiales</taxon>
        <taxon>Ectothiorhodospiraceae</taxon>
        <taxon>Ectothiorhodosinus</taxon>
    </lineage>
</organism>
<dbReference type="InterPro" id="IPR001867">
    <property type="entry name" value="OmpR/PhoB-type_DNA-bd"/>
</dbReference>
<evidence type="ECO:0000259" key="5">
    <source>
        <dbReference type="PROSITE" id="PS51755"/>
    </source>
</evidence>
<dbReference type="InterPro" id="IPR039420">
    <property type="entry name" value="WalR-like"/>
</dbReference>
<dbReference type="RefSeq" id="WP_084178563.1">
    <property type="nucleotide sequence ID" value="NZ_CP023018.1"/>
</dbReference>
<dbReference type="GO" id="GO:0032993">
    <property type="term" value="C:protein-DNA complex"/>
    <property type="evidence" value="ECO:0007669"/>
    <property type="project" value="TreeGrafter"/>
</dbReference>
<dbReference type="InterPro" id="IPR016032">
    <property type="entry name" value="Sig_transdc_resp-reg_C-effctor"/>
</dbReference>
<dbReference type="Gene3D" id="3.40.50.2300">
    <property type="match status" value="1"/>
</dbReference>
<protein>
    <submittedName>
        <fullName evidence="6">DNA-binding response regulator, OmpR family, contains REC and winged-helix (WHTH) domain</fullName>
    </submittedName>
</protein>
<dbReference type="SMART" id="SM00862">
    <property type="entry name" value="Trans_reg_C"/>
    <property type="match status" value="1"/>
</dbReference>
<dbReference type="PROSITE" id="PS51755">
    <property type="entry name" value="OMPR_PHOB"/>
    <property type="match status" value="1"/>
</dbReference>
<feature type="modified residue" description="4-aspartylphosphate" evidence="2">
    <location>
        <position position="53"/>
    </location>
</feature>
<feature type="domain" description="OmpR/PhoB-type" evidence="5">
    <location>
        <begin position="118"/>
        <end position="218"/>
    </location>
</feature>